<dbReference type="InterPro" id="IPR013815">
    <property type="entry name" value="ATP_grasp_subdomain_1"/>
</dbReference>
<dbReference type="PANTHER" id="PTHR23132">
    <property type="entry name" value="D-ALANINE--D-ALANINE LIGASE"/>
    <property type="match status" value="1"/>
</dbReference>
<gene>
    <name evidence="5" type="ORF">DSCA_22790</name>
</gene>
<evidence type="ECO:0000256" key="1">
    <source>
        <dbReference type="ARBA" id="ARBA00010871"/>
    </source>
</evidence>
<name>A0A5K7YKE7_9BACT</name>
<dbReference type="KEGG" id="dalk:DSCA_22790"/>
<feature type="domain" description="ATP-grasp" evidence="4">
    <location>
        <begin position="117"/>
        <end position="323"/>
    </location>
</feature>
<dbReference type="AlphaFoldDB" id="A0A5K7YKE7"/>
<evidence type="ECO:0000313" key="5">
    <source>
        <dbReference type="EMBL" id="BBO68349.1"/>
    </source>
</evidence>
<evidence type="ECO:0000313" key="6">
    <source>
        <dbReference type="Proteomes" id="UP000427906"/>
    </source>
</evidence>
<evidence type="ECO:0000259" key="4">
    <source>
        <dbReference type="PROSITE" id="PS50975"/>
    </source>
</evidence>
<dbReference type="GO" id="GO:0005524">
    <property type="term" value="F:ATP binding"/>
    <property type="evidence" value="ECO:0007669"/>
    <property type="project" value="UniProtKB-UniRule"/>
</dbReference>
<accession>A0A5K7YKE7</accession>
<dbReference type="Proteomes" id="UP000427906">
    <property type="component" value="Chromosome"/>
</dbReference>
<evidence type="ECO:0000256" key="2">
    <source>
        <dbReference type="ARBA" id="ARBA00022598"/>
    </source>
</evidence>
<dbReference type="OrthoDB" id="9813261at2"/>
<keyword evidence="3" id="KW-0067">ATP-binding</keyword>
<evidence type="ECO:0000256" key="3">
    <source>
        <dbReference type="PROSITE-ProRule" id="PRU00409"/>
    </source>
</evidence>
<dbReference type="InterPro" id="IPR011095">
    <property type="entry name" value="Dala_Dala_lig_C"/>
</dbReference>
<keyword evidence="3" id="KW-0547">Nucleotide-binding</keyword>
<comment type="similarity">
    <text evidence="1">Belongs to the D-alanine--D-alanine ligase family.</text>
</comment>
<dbReference type="Pfam" id="PF07478">
    <property type="entry name" value="Dala_Dala_lig_C"/>
    <property type="match status" value="1"/>
</dbReference>
<sequence>MEMQLKKVLIITGPAGDAQGWGDLGVTETLRDALCANGKSARIAFVESMEDVTRAIRNHTFDIIWSALYHISDRAEIVGLSMADDAWLADRFDGLGLPYIGPDARTMKQLINKTETHGILQAAGIAVPDHHQVDAGADLPRMRFPAFVKPSCESRSVGISDDSVVENRTQLAARVAFIHREYEQPALVEEYLPGQEYTVLMLGNGGRQEFLPGIVTLDGEYGRYPILRADLRGVGVTRIKRAETLADESVALCRQATETLNCLDHVRVDMRLDRAGRLRIIEVNGIPGLKPVKSWSPQIYTLYHGSPQGPDHDYRQMVNLIVDSALERYGIG</sequence>
<dbReference type="GO" id="GO:0008716">
    <property type="term" value="F:D-alanine-D-alanine ligase activity"/>
    <property type="evidence" value="ECO:0007669"/>
    <property type="project" value="InterPro"/>
</dbReference>
<reference evidence="5 6" key="1">
    <citation type="submission" date="2019-11" db="EMBL/GenBank/DDBJ databases">
        <title>Comparative genomics of hydrocarbon-degrading Desulfosarcina strains.</title>
        <authorList>
            <person name="Watanabe M."/>
            <person name="Kojima H."/>
            <person name="Fukui M."/>
        </authorList>
    </citation>
    <scope>NUCLEOTIDE SEQUENCE [LARGE SCALE GENOMIC DNA]</scope>
    <source>
        <strain evidence="5 6">PL12</strain>
    </source>
</reference>
<dbReference type="PANTHER" id="PTHR23132:SF23">
    <property type="entry name" value="D-ALANINE--D-ALANINE LIGASE B"/>
    <property type="match status" value="1"/>
</dbReference>
<protein>
    <recommendedName>
        <fullName evidence="4">ATP-grasp domain-containing protein</fullName>
    </recommendedName>
</protein>
<dbReference type="GO" id="GO:0046872">
    <property type="term" value="F:metal ion binding"/>
    <property type="evidence" value="ECO:0007669"/>
    <property type="project" value="InterPro"/>
</dbReference>
<dbReference type="SUPFAM" id="SSF56059">
    <property type="entry name" value="Glutathione synthetase ATP-binding domain-like"/>
    <property type="match status" value="1"/>
</dbReference>
<organism evidence="5 6">
    <name type="scientific">Desulfosarcina alkanivorans</name>
    <dbReference type="NCBI Taxonomy" id="571177"/>
    <lineage>
        <taxon>Bacteria</taxon>
        <taxon>Pseudomonadati</taxon>
        <taxon>Thermodesulfobacteriota</taxon>
        <taxon>Desulfobacteria</taxon>
        <taxon>Desulfobacterales</taxon>
        <taxon>Desulfosarcinaceae</taxon>
        <taxon>Desulfosarcina</taxon>
    </lineage>
</organism>
<proteinExistence type="inferred from homology"/>
<dbReference type="Gene3D" id="3.30.1490.20">
    <property type="entry name" value="ATP-grasp fold, A domain"/>
    <property type="match status" value="1"/>
</dbReference>
<dbReference type="PROSITE" id="PS50975">
    <property type="entry name" value="ATP_GRASP"/>
    <property type="match status" value="1"/>
</dbReference>
<dbReference type="EMBL" id="AP021874">
    <property type="protein sequence ID" value="BBO68349.1"/>
    <property type="molecule type" value="Genomic_DNA"/>
</dbReference>
<dbReference type="InterPro" id="IPR011761">
    <property type="entry name" value="ATP-grasp"/>
</dbReference>
<dbReference type="Gene3D" id="3.30.470.20">
    <property type="entry name" value="ATP-grasp fold, B domain"/>
    <property type="match status" value="1"/>
</dbReference>
<keyword evidence="2" id="KW-0436">Ligase</keyword>
<keyword evidence="6" id="KW-1185">Reference proteome</keyword>